<evidence type="ECO:0000256" key="1">
    <source>
        <dbReference type="SAM" id="Coils"/>
    </source>
</evidence>
<comment type="caution">
    <text evidence="3">The sequence shown here is derived from an EMBL/GenBank/DDBJ whole genome shotgun (WGS) entry which is preliminary data.</text>
</comment>
<feature type="compositionally biased region" description="Low complexity" evidence="2">
    <location>
        <begin position="473"/>
        <end position="484"/>
    </location>
</feature>
<dbReference type="EMBL" id="CAJFCW020000002">
    <property type="protein sequence ID" value="CAG9097437.1"/>
    <property type="molecule type" value="Genomic_DNA"/>
</dbReference>
<dbReference type="AlphaFoldDB" id="A0A811K9K1"/>
<keyword evidence="4" id="KW-1185">Reference proteome</keyword>
<sequence length="504" mass="58638">MVKPNFFKRLLGKRERDDSDDSEEELQLHHQRQYSQRSAHNFSTQELNKDYPRELNPYHTNRVVPYRKGTRSCVSGRGFDDPASESDEDVRSGHTEVKSHRGGSKRKSKKRMLELEEGTSRQYLREVDNNYPPHRRDFLEQEVAWAHNRIEQLEKKVESSSEKLFKMTNKWMSENTRYNELGDKYYRLKEKYALLKQRHEDLEKRFTHQTIQIEHLLKPGPGPFGTPNNGLLNPLNLQNSPFFNHMNAPKSPFLNQMNLQKSPFFNQMNQQKSPFFNQLNPQNHVNIQKSPFFNPTNVTTSAAPQMSAQPLMNTIDLENEHDEIKNFRSYSFEDQSIMSEPSTSRLSDREVARRNDDSILKLERDSEVVEIPAEDELDLSPQFMKKNVKTSASMNDIDQVLRDSKRVDGQGLRSSMKVNDQGLRYSMKVKSQGEEKESARSVRAIKKRNSARGGMDKQTHRQYEQQSNDDGYSTESTQQSSAASVIDQKLGNLSNRVRQSERLI</sequence>
<organism evidence="3 4">
    <name type="scientific">Bursaphelenchus okinawaensis</name>
    <dbReference type="NCBI Taxonomy" id="465554"/>
    <lineage>
        <taxon>Eukaryota</taxon>
        <taxon>Metazoa</taxon>
        <taxon>Ecdysozoa</taxon>
        <taxon>Nematoda</taxon>
        <taxon>Chromadorea</taxon>
        <taxon>Rhabditida</taxon>
        <taxon>Tylenchina</taxon>
        <taxon>Tylenchomorpha</taxon>
        <taxon>Aphelenchoidea</taxon>
        <taxon>Aphelenchoididae</taxon>
        <taxon>Bursaphelenchus</taxon>
    </lineage>
</organism>
<dbReference type="SUPFAM" id="SSF57997">
    <property type="entry name" value="Tropomyosin"/>
    <property type="match status" value="1"/>
</dbReference>
<dbReference type="EMBL" id="CAJFDH010000002">
    <property type="protein sequence ID" value="CAD5212738.1"/>
    <property type="molecule type" value="Genomic_DNA"/>
</dbReference>
<feature type="compositionally biased region" description="Polar residues" evidence="2">
    <location>
        <begin position="33"/>
        <end position="46"/>
    </location>
</feature>
<accession>A0A811K9K1</accession>
<name>A0A811K9K1_9BILA</name>
<dbReference type="Proteomes" id="UP000614601">
    <property type="component" value="Unassembled WGS sequence"/>
</dbReference>
<reference evidence="3" key="1">
    <citation type="submission" date="2020-09" db="EMBL/GenBank/DDBJ databases">
        <authorList>
            <person name="Kikuchi T."/>
        </authorList>
    </citation>
    <scope>NUCLEOTIDE SEQUENCE</scope>
    <source>
        <strain evidence="3">SH1</strain>
    </source>
</reference>
<evidence type="ECO:0000256" key="2">
    <source>
        <dbReference type="SAM" id="MobiDB-lite"/>
    </source>
</evidence>
<feature type="region of interest" description="Disordered" evidence="2">
    <location>
        <begin position="1"/>
        <end position="113"/>
    </location>
</feature>
<evidence type="ECO:0000313" key="3">
    <source>
        <dbReference type="EMBL" id="CAD5212738.1"/>
    </source>
</evidence>
<feature type="compositionally biased region" description="Basic and acidic residues" evidence="2">
    <location>
        <begin position="431"/>
        <end position="440"/>
    </location>
</feature>
<dbReference type="Proteomes" id="UP000783686">
    <property type="component" value="Unassembled WGS sequence"/>
</dbReference>
<protein>
    <submittedName>
        <fullName evidence="3">Uncharacterized protein</fullName>
    </submittedName>
</protein>
<keyword evidence="1" id="KW-0175">Coiled coil</keyword>
<proteinExistence type="predicted"/>
<feature type="region of interest" description="Disordered" evidence="2">
    <location>
        <begin position="429"/>
        <end position="487"/>
    </location>
</feature>
<feature type="compositionally biased region" description="Basic and acidic residues" evidence="2">
    <location>
        <begin position="89"/>
        <end position="99"/>
    </location>
</feature>
<feature type="compositionally biased region" description="Basic residues" evidence="2">
    <location>
        <begin position="100"/>
        <end position="110"/>
    </location>
</feature>
<feature type="compositionally biased region" description="Basic and acidic residues" evidence="2">
    <location>
        <begin position="454"/>
        <end position="463"/>
    </location>
</feature>
<feature type="coiled-coil region" evidence="1">
    <location>
        <begin position="136"/>
        <end position="205"/>
    </location>
</feature>
<evidence type="ECO:0000313" key="4">
    <source>
        <dbReference type="Proteomes" id="UP000614601"/>
    </source>
</evidence>
<gene>
    <name evidence="3" type="ORF">BOKJ2_LOCUS4539</name>
</gene>